<evidence type="ECO:0000256" key="5">
    <source>
        <dbReference type="ARBA" id="ARBA00023123"/>
    </source>
</evidence>
<name>A0A0H2SMF2_9AGAM</name>
<feature type="region of interest" description="Disordered" evidence="10">
    <location>
        <begin position="1608"/>
        <end position="1629"/>
    </location>
</feature>
<dbReference type="GO" id="GO:0016459">
    <property type="term" value="C:myosin complex"/>
    <property type="evidence" value="ECO:0007669"/>
    <property type="project" value="UniProtKB-KW"/>
</dbReference>
<evidence type="ECO:0000313" key="14">
    <source>
        <dbReference type="Proteomes" id="UP000053477"/>
    </source>
</evidence>
<accession>A0A0H2SMF2</accession>
<gene>
    <name evidence="13" type="ORF">SCHPADRAFT_913249</name>
</gene>
<dbReference type="GO" id="GO:0016020">
    <property type="term" value="C:membrane"/>
    <property type="evidence" value="ECO:0007669"/>
    <property type="project" value="TreeGrafter"/>
</dbReference>
<dbReference type="Gene3D" id="3.30.70.1590">
    <property type="match status" value="1"/>
</dbReference>
<dbReference type="Pfam" id="PF02736">
    <property type="entry name" value="Myosin_N"/>
    <property type="match status" value="1"/>
</dbReference>
<comment type="similarity">
    <text evidence="1 8">Belongs to the TRAFAC class myosin-kinesin ATPase superfamily. Myosin family.</text>
</comment>
<dbReference type="InterPro" id="IPR001609">
    <property type="entry name" value="Myosin_head_motor_dom-like"/>
</dbReference>
<dbReference type="Gene3D" id="1.20.120.720">
    <property type="entry name" value="Myosin VI head, motor domain, U50 subdomain"/>
    <property type="match status" value="1"/>
</dbReference>
<keyword evidence="7 8" id="KW-0009">Actin-binding</keyword>
<evidence type="ECO:0000256" key="7">
    <source>
        <dbReference type="ARBA" id="ARBA00023203"/>
    </source>
</evidence>
<evidence type="ECO:0000256" key="2">
    <source>
        <dbReference type="ARBA" id="ARBA00022741"/>
    </source>
</evidence>
<dbReference type="GO" id="GO:0005737">
    <property type="term" value="C:cytoplasm"/>
    <property type="evidence" value="ECO:0007669"/>
    <property type="project" value="UniProtKB-ARBA"/>
</dbReference>
<dbReference type="InterPro" id="IPR036961">
    <property type="entry name" value="Kinesin_motor_dom_sf"/>
</dbReference>
<feature type="region of interest" description="Disordered" evidence="10">
    <location>
        <begin position="2209"/>
        <end position="2233"/>
    </location>
</feature>
<dbReference type="OrthoDB" id="6108017at2759"/>
<dbReference type="SUPFAM" id="SSF50084">
    <property type="entry name" value="Myosin S1 fragment, N-terminal domain"/>
    <property type="match status" value="1"/>
</dbReference>
<dbReference type="PANTHER" id="PTHR13140">
    <property type="entry name" value="MYOSIN"/>
    <property type="match status" value="1"/>
</dbReference>
<reference evidence="13 14" key="1">
    <citation type="submission" date="2015-04" db="EMBL/GenBank/DDBJ databases">
        <title>Complete genome sequence of Schizopora paradoxa KUC8140, a cosmopolitan wood degrader in East Asia.</title>
        <authorList>
            <consortium name="DOE Joint Genome Institute"/>
            <person name="Min B."/>
            <person name="Park H."/>
            <person name="Jang Y."/>
            <person name="Kim J.-J."/>
            <person name="Kim K.H."/>
            <person name="Pangilinan J."/>
            <person name="Lipzen A."/>
            <person name="Riley R."/>
            <person name="Grigoriev I.V."/>
            <person name="Spatafora J.W."/>
            <person name="Choi I.-G."/>
        </authorList>
    </citation>
    <scope>NUCLEOTIDE SEQUENCE [LARGE SCALE GENOMIC DNA]</scope>
    <source>
        <strain evidence="13 14">KUC8140</strain>
    </source>
</reference>
<dbReference type="FunFam" id="1.10.10.820:FF:000001">
    <property type="entry name" value="Myosin heavy chain"/>
    <property type="match status" value="1"/>
</dbReference>
<protein>
    <submittedName>
        <fullName evidence="13">Nonmuscle myosin heavy chain b</fullName>
    </submittedName>
</protein>
<keyword evidence="3 8" id="KW-0067">ATP-binding</keyword>
<dbReference type="STRING" id="27342.A0A0H2SMF2"/>
<evidence type="ECO:0000313" key="13">
    <source>
        <dbReference type="EMBL" id="KLO18281.1"/>
    </source>
</evidence>
<feature type="domain" description="Myosin motor" evidence="11">
    <location>
        <begin position="77"/>
        <end position="824"/>
    </location>
</feature>
<dbReference type="EMBL" id="KQ085896">
    <property type="protein sequence ID" value="KLO18281.1"/>
    <property type="molecule type" value="Genomic_DNA"/>
</dbReference>
<keyword evidence="2 8" id="KW-0547">Nucleotide-binding</keyword>
<dbReference type="SUPFAM" id="SSF90257">
    <property type="entry name" value="Myosin rod fragments"/>
    <property type="match status" value="1"/>
</dbReference>
<dbReference type="InterPro" id="IPR008989">
    <property type="entry name" value="Myosin_S1_N"/>
</dbReference>
<organism evidence="13 14">
    <name type="scientific">Schizopora paradoxa</name>
    <dbReference type="NCBI Taxonomy" id="27342"/>
    <lineage>
        <taxon>Eukaryota</taxon>
        <taxon>Fungi</taxon>
        <taxon>Dikarya</taxon>
        <taxon>Basidiomycota</taxon>
        <taxon>Agaricomycotina</taxon>
        <taxon>Agaricomycetes</taxon>
        <taxon>Hymenochaetales</taxon>
        <taxon>Schizoporaceae</taxon>
        <taxon>Schizopora</taxon>
    </lineage>
</organism>
<dbReference type="Gene3D" id="4.10.270.10">
    <property type="entry name" value="Myosin, subunit A"/>
    <property type="match status" value="1"/>
</dbReference>
<feature type="coiled-coil region" evidence="9">
    <location>
        <begin position="1632"/>
        <end position="1697"/>
    </location>
</feature>
<dbReference type="InterPro" id="IPR027417">
    <property type="entry name" value="P-loop_NTPase"/>
</dbReference>
<dbReference type="Gene3D" id="1.20.58.530">
    <property type="match status" value="1"/>
</dbReference>
<evidence type="ECO:0000256" key="3">
    <source>
        <dbReference type="ARBA" id="ARBA00022840"/>
    </source>
</evidence>
<dbReference type="GO" id="GO:0005524">
    <property type="term" value="F:ATP binding"/>
    <property type="evidence" value="ECO:0007669"/>
    <property type="project" value="UniProtKB-UniRule"/>
</dbReference>
<dbReference type="FunFam" id="3.40.850.10:FF:000101">
    <property type="entry name" value="Slow myosin heavy chain 2"/>
    <property type="match status" value="1"/>
</dbReference>
<dbReference type="PROSITE" id="PS51456">
    <property type="entry name" value="MYOSIN_MOTOR"/>
    <property type="match status" value="1"/>
</dbReference>
<proteinExistence type="inferred from homology"/>
<feature type="region of interest" description="Disordered" evidence="10">
    <location>
        <begin position="1889"/>
        <end position="1920"/>
    </location>
</feature>
<dbReference type="PRINTS" id="PR00193">
    <property type="entry name" value="MYOSINHEAVY"/>
</dbReference>
<feature type="region of interest" description="Actin-binding" evidence="8">
    <location>
        <begin position="702"/>
        <end position="724"/>
    </location>
</feature>
<keyword evidence="14" id="KW-1185">Reference proteome</keyword>
<evidence type="ECO:0000256" key="1">
    <source>
        <dbReference type="ARBA" id="ARBA00008314"/>
    </source>
</evidence>
<dbReference type="GO" id="GO:0000146">
    <property type="term" value="F:microfilament motor activity"/>
    <property type="evidence" value="ECO:0007669"/>
    <property type="project" value="TreeGrafter"/>
</dbReference>
<dbReference type="Pfam" id="PF00063">
    <property type="entry name" value="Myosin_head"/>
    <property type="match status" value="1"/>
</dbReference>
<feature type="region of interest" description="Disordered" evidence="10">
    <location>
        <begin position="2245"/>
        <end position="2268"/>
    </location>
</feature>
<dbReference type="PROSITE" id="PS51844">
    <property type="entry name" value="SH3_LIKE"/>
    <property type="match status" value="1"/>
</dbReference>
<evidence type="ECO:0000256" key="6">
    <source>
        <dbReference type="ARBA" id="ARBA00023175"/>
    </source>
</evidence>
<dbReference type="GO" id="GO:0051015">
    <property type="term" value="F:actin filament binding"/>
    <property type="evidence" value="ECO:0007669"/>
    <property type="project" value="InterPro"/>
</dbReference>
<keyword evidence="6 8" id="KW-0505">Motor protein</keyword>
<feature type="compositionally biased region" description="Basic and acidic residues" evidence="10">
    <location>
        <begin position="1437"/>
        <end position="1463"/>
    </location>
</feature>
<evidence type="ECO:0000256" key="4">
    <source>
        <dbReference type="ARBA" id="ARBA00023054"/>
    </source>
</evidence>
<feature type="compositionally biased region" description="Basic and acidic residues" evidence="10">
    <location>
        <begin position="2222"/>
        <end position="2233"/>
    </location>
</feature>
<dbReference type="Proteomes" id="UP000053477">
    <property type="component" value="Unassembled WGS sequence"/>
</dbReference>
<evidence type="ECO:0000256" key="9">
    <source>
        <dbReference type="SAM" id="Coils"/>
    </source>
</evidence>
<evidence type="ECO:0000259" key="11">
    <source>
        <dbReference type="PROSITE" id="PS51456"/>
    </source>
</evidence>
<evidence type="ECO:0000256" key="10">
    <source>
        <dbReference type="SAM" id="MobiDB-lite"/>
    </source>
</evidence>
<dbReference type="CDD" id="cd01377">
    <property type="entry name" value="MYSc_class_II"/>
    <property type="match status" value="1"/>
</dbReference>
<dbReference type="FunCoup" id="A0A0H2SMF2">
    <property type="interactions" value="68"/>
</dbReference>
<dbReference type="Gene3D" id="1.10.10.820">
    <property type="match status" value="1"/>
</dbReference>
<dbReference type="InterPro" id="IPR004009">
    <property type="entry name" value="SH3_Myosin"/>
</dbReference>
<dbReference type="SUPFAM" id="SSF52540">
    <property type="entry name" value="P-loop containing nucleoside triphosphate hydrolases"/>
    <property type="match status" value="1"/>
</dbReference>
<feature type="binding site" evidence="8">
    <location>
        <begin position="170"/>
        <end position="177"/>
    </location>
    <ligand>
        <name>ATP</name>
        <dbReference type="ChEBI" id="CHEBI:30616"/>
    </ligand>
</feature>
<dbReference type="SMART" id="SM00242">
    <property type="entry name" value="MYSc"/>
    <property type="match status" value="1"/>
</dbReference>
<feature type="domain" description="Myosin N-terminal SH3-like" evidence="12">
    <location>
        <begin position="23"/>
        <end position="73"/>
    </location>
</feature>
<dbReference type="Gene3D" id="2.30.30.360">
    <property type="entry name" value="Myosin S1 fragment, N-terminal"/>
    <property type="match status" value="1"/>
</dbReference>
<evidence type="ECO:0000259" key="12">
    <source>
        <dbReference type="PROSITE" id="PS51844"/>
    </source>
</evidence>
<dbReference type="InParanoid" id="A0A0H2SMF2"/>
<keyword evidence="4 9" id="KW-0175">Coiled coil</keyword>
<dbReference type="FunFam" id="1.20.5.4820:FF:000002">
    <property type="entry name" value="Myosin heavy chain 10"/>
    <property type="match status" value="1"/>
</dbReference>
<dbReference type="PANTHER" id="PTHR13140:SF857">
    <property type="entry name" value="MYOSIN-11"/>
    <property type="match status" value="1"/>
</dbReference>
<evidence type="ECO:0000256" key="8">
    <source>
        <dbReference type="PROSITE-ProRule" id="PRU00782"/>
    </source>
</evidence>
<dbReference type="GO" id="GO:0007015">
    <property type="term" value="P:actin filament organization"/>
    <property type="evidence" value="ECO:0007669"/>
    <property type="project" value="TreeGrafter"/>
</dbReference>
<feature type="region of interest" description="Disordered" evidence="10">
    <location>
        <begin position="1437"/>
        <end position="1464"/>
    </location>
</feature>
<sequence length="2268" mass="259321">MPPGWPSNSSDAAKAAAAQAEFNEKKWVWVPDEKEGYVAGWVEREEEDVGEIVIPPTLERRLVPLHALSKMNPPKFDRVDDIADLTYLNEASVVHNLRLRYGSEAIYTYSGLFLVAINPYQTLPLYTDAIVQQYRSKRRDENPPHIFAVAERAWISMGEERENQSILITGESGAGKTENTKKVIQYLAAIATDVHSSHSRTPSLLASSSFNTGIPRSQSFNRRSVVGPSSSSNLALTAKGRLGLLERQILQANPILEAFGNAQTQRNNNSSRFGKFIRISFAPDGSIAGANVDWYLLEKSRVVVRSEAERSFHVFYQLLAGDVDLKGQLLLDGAVEDYEFLNKSRREVDGVDDREEWRHLKNALDVVGFTTAEQFDLFRIVAAVLLIGNISITATRSDNPLMPESAQAERVCHLLGIPVAEFIKAVLRPQVLAGHELVTQARTRQQALDELSALCKTLYERSFGALVDRINRALDRPSSKSTFIGVLDIAGFEIFETNAYEQLLINYTNEKLQQFFNHHMFVLEQEEYAREGIEWEYVDFELDLRPTIDLIESSGGSIGILSCLDEECIMPKATDATFTQKLNHLWAGEVPYGEDVHPGRSKYRPARFEQGFIITHYAGEVEYRTEGWLEKNKDPLNDNLTRLLATSGEPYVAGLFSDYNDLPSSGSGVLAAMRTGGTVGKTKRFVKKGAFRTLAQRHKEQLSSLMNQLHATQPHFVRCIVPNGIKKAGRIDVPLVLDQLRCNGVLEGIRIARQGYPNRIPFVEFRQRYEVLTPGIIPQGYMDGRKACLLIVDALKLEKAIFRIGNSKIFFKAGVLAELEEKRDALLFDVFSRFQAVARMAMSRRHMKKVLNRAIAIRTIQRNARVYVELRDWPWWQLYTKVRPLLAATRNDDELRRKEAELALIKERAERDKREKEALEALRMNLENEKRKIEVDLEAERNLTLDKDVLLERSKQNELELEEKVANLEEEVALADSQLDRQMENYKAMEEKYKAMCQAFDEAASNLVRLKSEQNEWTSREAQYVEAVDAAQRKLDALTMERDELLRSSENTRRSLNEREEDLTRARERMDLTITELEAKLASEIRNRELSKDRVDILEDEARQAHEQLAELARTATDYSNIIKKKEAEISRLISDLDALSIDQENSLKVTSQLEAQLASANQQLDASKKDGQRNAAAQAKLEKDLDELRRLLETQTSEVTRRKEVERSKDQELLELRNQVSRLLQELSESRKSSIESNNRLKSELESAQRELSSVQGNYQELIESERAIQARKREVDAALADAEKSKRLLESELQSTKSRLNAIDTQFSDVSKAKEGLERQLTNAQAKVDDYEEAVIQLEREKSNWQLDEEKTKRAQYEKLAAAQKSELIKLKDLKIKLERELNKALDDLKAREWETIVEHVHVLEEAKRAQAELQKSAAYIRSLEKAKARLTGEAEDLTREVERETRARDRATRAQEEKSSKAMAEAMDAKRAKEAAELQARRLQSELQIANDQLAEIHQQFNLEAELTTLADEIETPNSLAKLQARVEESEIRDTVERQHAEIRRLIMSSGPQDNAFRTRLLQELQQNEKDLQREMTLRSRHLTGHGTPSDRAIYANVTPSKVTNKPLNGVIHGSKNLPETPRTPDRQVDTLRQQVKVLELQMAASERVRRHLETSLKEMTEELQHSDGSKQSLQAYRARLAKENTKLNDLLKEEAQSRRDASAAHSEGLQNMWNKFQETISEERESYTRLEESRKALLLQQKTLQAELEEQRRLARELSQAKNAMQRDIADLQDQVEREQLARNQETNAKLKLQTEMQDLKVTTVSSSAKHSELQEAIKAYRSKAEDYLSRLEQADLERVKAVNGEKFARKALDDLEKAHAQALRERKAAEEQGARDAQRLRELGAKLDHGDRQSTDLEAERQRLSDELQEERDRHTADLAERDFAMSQTQITYQTKLAELSDELQSQRDAMSRIRDENRKLRSDYDDLQMQYDDEVYNGGAWKNEKERLETKIADLTNAYESSTAARSEQQAQIVALHSQVRELRGVLEDAEAERLMLQKARRALQSQLEGIKLDTIDPDKMTTESKLQDLQLKKQDLERALDEHQDRVAMAEERMRKAEVHAQECQIELGEIRVENSELDRKNANLEKQVKELNVRIVDLETKAYTSASRMKNEALRQQRTGEKIGAGSKLPAVDNERQRSRLEEEVKAAEAKIAEMRNAMAELSSKEGNLQIAKRKAEREAGEYRQKTLSLEREVERLRSRLERPPAGLRSPASSPRKFDS</sequence>
<dbReference type="Gene3D" id="3.40.850.10">
    <property type="entry name" value="Kinesin motor domain"/>
    <property type="match status" value="1"/>
</dbReference>
<keyword evidence="5 8" id="KW-0518">Myosin</keyword>